<dbReference type="AlphaFoldDB" id="A0A0D8FVH0"/>
<dbReference type="EMBL" id="JXUW01000007">
    <property type="protein sequence ID" value="KJE77121.1"/>
    <property type="molecule type" value="Genomic_DNA"/>
</dbReference>
<keyword evidence="2" id="KW-1185">Reference proteome</keyword>
<name>A0A0D8FVH0_9ACTN</name>
<proteinExistence type="predicted"/>
<evidence type="ECO:0000313" key="1">
    <source>
        <dbReference type="EMBL" id="KJE77121.1"/>
    </source>
</evidence>
<dbReference type="Proteomes" id="UP000032336">
    <property type="component" value="Unassembled WGS sequence"/>
</dbReference>
<gene>
    <name evidence="1" type="ORF">FEAC_10510</name>
</gene>
<accession>A0A0D8FVH0</accession>
<comment type="caution">
    <text evidence="1">The sequence shown here is derived from an EMBL/GenBank/DDBJ whole genome shotgun (WGS) entry which is preliminary data.</text>
</comment>
<organism evidence="1 2">
    <name type="scientific">Ferrimicrobium acidiphilum DSM 19497</name>
    <dbReference type="NCBI Taxonomy" id="1121877"/>
    <lineage>
        <taxon>Bacteria</taxon>
        <taxon>Bacillati</taxon>
        <taxon>Actinomycetota</taxon>
        <taxon>Acidimicrobiia</taxon>
        <taxon>Acidimicrobiales</taxon>
        <taxon>Acidimicrobiaceae</taxon>
        <taxon>Ferrimicrobium</taxon>
    </lineage>
</organism>
<reference evidence="1 2" key="1">
    <citation type="submission" date="2015-01" db="EMBL/GenBank/DDBJ databases">
        <title>Draft genome of the acidophilic iron oxidizer Ferrimicrobium acidiphilum strain T23.</title>
        <authorList>
            <person name="Poehlein A."/>
            <person name="Eisen S."/>
            <person name="Schloemann M."/>
            <person name="Johnson B.D."/>
            <person name="Daniel R."/>
            <person name="Muehling M."/>
        </authorList>
    </citation>
    <scope>NUCLEOTIDE SEQUENCE [LARGE SCALE GENOMIC DNA]</scope>
    <source>
        <strain evidence="1 2">T23</strain>
    </source>
</reference>
<evidence type="ECO:0000313" key="2">
    <source>
        <dbReference type="Proteomes" id="UP000032336"/>
    </source>
</evidence>
<dbReference type="STRING" id="1121877.FEAC_10510"/>
<sequence length="67" mass="7513">MGEQFRDQLPRAFWVTCKHFCIADSIIEEGSVSVTGEPRVQQILASRTGLVWTVEKDDNAMAEGFLP</sequence>
<protein>
    <submittedName>
        <fullName evidence="1">Uncharacterized protein</fullName>
    </submittedName>
</protein>